<evidence type="ECO:0000313" key="2">
    <source>
        <dbReference type="EMBL" id="VDN40310.1"/>
    </source>
</evidence>
<reference evidence="2 3" key="2">
    <citation type="submission" date="2018-11" db="EMBL/GenBank/DDBJ databases">
        <authorList>
            <consortium name="Pathogen Informatics"/>
        </authorList>
    </citation>
    <scope>NUCLEOTIDE SEQUENCE [LARGE SCALE GENOMIC DNA]</scope>
</reference>
<dbReference type="WBParaSite" id="GPUH_0002265301-mRNA-1">
    <property type="protein sequence ID" value="GPUH_0002265301-mRNA-1"/>
    <property type="gene ID" value="GPUH_0002265301"/>
</dbReference>
<feature type="compositionally biased region" description="Basic and acidic residues" evidence="1">
    <location>
        <begin position="99"/>
        <end position="111"/>
    </location>
</feature>
<reference evidence="4" key="1">
    <citation type="submission" date="2016-06" db="UniProtKB">
        <authorList>
            <consortium name="WormBaseParasite"/>
        </authorList>
    </citation>
    <scope>IDENTIFICATION</scope>
</reference>
<evidence type="ECO:0000313" key="3">
    <source>
        <dbReference type="Proteomes" id="UP000271098"/>
    </source>
</evidence>
<keyword evidence="3" id="KW-1185">Reference proteome</keyword>
<feature type="region of interest" description="Disordered" evidence="1">
    <location>
        <begin position="92"/>
        <end position="117"/>
    </location>
</feature>
<sequence>MRKSKQRRQKTTVVILCQALIQQILQTIKRLVGLPVFHLILRIVLTSFINQPEEEALQPSTSGTQAPKNNDEIDHGEPVCFWNRRGASVSTWRRGSRSGSEDEIRLARFDRTEDDER</sequence>
<accession>A0A183ENT5</accession>
<feature type="compositionally biased region" description="Polar residues" evidence="1">
    <location>
        <begin position="58"/>
        <end position="68"/>
    </location>
</feature>
<dbReference type="Proteomes" id="UP000271098">
    <property type="component" value="Unassembled WGS sequence"/>
</dbReference>
<name>A0A183ENT5_9BILA</name>
<feature type="region of interest" description="Disordered" evidence="1">
    <location>
        <begin position="54"/>
        <end position="77"/>
    </location>
</feature>
<dbReference type="AlphaFoldDB" id="A0A183ENT5"/>
<dbReference type="EMBL" id="UYRT01095551">
    <property type="protein sequence ID" value="VDN40310.1"/>
    <property type="molecule type" value="Genomic_DNA"/>
</dbReference>
<protein>
    <submittedName>
        <fullName evidence="2 4">Uncharacterized protein</fullName>
    </submittedName>
</protein>
<evidence type="ECO:0000313" key="4">
    <source>
        <dbReference type="WBParaSite" id="GPUH_0002265301-mRNA-1"/>
    </source>
</evidence>
<evidence type="ECO:0000256" key="1">
    <source>
        <dbReference type="SAM" id="MobiDB-lite"/>
    </source>
</evidence>
<organism evidence="4">
    <name type="scientific">Gongylonema pulchrum</name>
    <dbReference type="NCBI Taxonomy" id="637853"/>
    <lineage>
        <taxon>Eukaryota</taxon>
        <taxon>Metazoa</taxon>
        <taxon>Ecdysozoa</taxon>
        <taxon>Nematoda</taxon>
        <taxon>Chromadorea</taxon>
        <taxon>Rhabditida</taxon>
        <taxon>Spirurina</taxon>
        <taxon>Spiruromorpha</taxon>
        <taxon>Spiruroidea</taxon>
        <taxon>Gongylonematidae</taxon>
        <taxon>Gongylonema</taxon>
    </lineage>
</organism>
<proteinExistence type="predicted"/>
<gene>
    <name evidence="2" type="ORF">GPUH_LOCUS22625</name>
</gene>